<name>A0A5B8UL53_9BACT</name>
<keyword evidence="4" id="KW-1185">Reference proteome</keyword>
<feature type="transmembrane region" description="Helical" evidence="2">
    <location>
        <begin position="52"/>
        <end position="69"/>
    </location>
</feature>
<dbReference type="AlphaFoldDB" id="A0A5B8UL53"/>
<evidence type="ECO:0000256" key="1">
    <source>
        <dbReference type="SAM" id="MobiDB-lite"/>
    </source>
</evidence>
<dbReference type="EMBL" id="CP042433">
    <property type="protein sequence ID" value="QEC56919.1"/>
    <property type="molecule type" value="Genomic_DNA"/>
</dbReference>
<feature type="transmembrane region" description="Helical" evidence="2">
    <location>
        <begin position="29"/>
        <end position="46"/>
    </location>
</feature>
<dbReference type="Proteomes" id="UP000321204">
    <property type="component" value="Chromosome"/>
</dbReference>
<gene>
    <name evidence="3" type="ORF">FSB75_13765</name>
</gene>
<evidence type="ECO:0000313" key="4">
    <source>
        <dbReference type="Proteomes" id="UP000321204"/>
    </source>
</evidence>
<evidence type="ECO:0000256" key="2">
    <source>
        <dbReference type="SAM" id="Phobius"/>
    </source>
</evidence>
<evidence type="ECO:0000313" key="3">
    <source>
        <dbReference type="EMBL" id="QEC56919.1"/>
    </source>
</evidence>
<organism evidence="3 4">
    <name type="scientific">Flavisolibacter ginsenosidimutans</name>
    <dbReference type="NCBI Taxonomy" id="661481"/>
    <lineage>
        <taxon>Bacteria</taxon>
        <taxon>Pseudomonadati</taxon>
        <taxon>Bacteroidota</taxon>
        <taxon>Chitinophagia</taxon>
        <taxon>Chitinophagales</taxon>
        <taxon>Chitinophagaceae</taxon>
        <taxon>Flavisolibacter</taxon>
    </lineage>
</organism>
<sequence>MPQSRNRAGHHHYQKPSAIPASQRVKGRIIWAILFAVFAGLIALFAAGESYVALLIGVIIGAVVGYFVGKNMERDAKE</sequence>
<keyword evidence="2" id="KW-1133">Transmembrane helix</keyword>
<dbReference type="KEGG" id="fgg:FSB75_13765"/>
<dbReference type="RefSeq" id="WP_146788613.1">
    <property type="nucleotide sequence ID" value="NZ_BAABIO010000003.1"/>
</dbReference>
<keyword evidence="2" id="KW-0472">Membrane</keyword>
<feature type="region of interest" description="Disordered" evidence="1">
    <location>
        <begin position="1"/>
        <end position="20"/>
    </location>
</feature>
<accession>A0A5B8UL53</accession>
<proteinExistence type="predicted"/>
<protein>
    <submittedName>
        <fullName evidence="3">Uncharacterized protein</fullName>
    </submittedName>
</protein>
<reference evidence="3 4" key="1">
    <citation type="journal article" date="2015" name="Int. J. Syst. Evol. Microbiol.">
        <title>Flavisolibacter ginsenosidimutans sp. nov., with ginsenoside-converting activity isolated from soil used for cultivating ginseng.</title>
        <authorList>
            <person name="Zhao Y."/>
            <person name="Liu Q."/>
            <person name="Kang M.S."/>
            <person name="Jin F."/>
            <person name="Yu H."/>
            <person name="Im W.T."/>
        </authorList>
    </citation>
    <scope>NUCLEOTIDE SEQUENCE [LARGE SCALE GENOMIC DNA]</scope>
    <source>
        <strain evidence="3 4">Gsoil 636</strain>
    </source>
</reference>
<keyword evidence="2" id="KW-0812">Transmembrane</keyword>
<dbReference type="OrthoDB" id="679297at2"/>